<dbReference type="EMBL" id="KV907497">
    <property type="protein sequence ID" value="OOF97308.1"/>
    <property type="molecule type" value="Genomic_DNA"/>
</dbReference>
<keyword evidence="1" id="KW-0812">Transmembrane</keyword>
<dbReference type="AlphaFoldDB" id="A0A1R3RS47"/>
<accession>A0A1R3RS47</accession>
<protein>
    <recommendedName>
        <fullName evidence="4">NAD-specific glutamate dehydrogenase</fullName>
    </recommendedName>
</protein>
<evidence type="ECO:0000313" key="3">
    <source>
        <dbReference type="Proteomes" id="UP000188318"/>
    </source>
</evidence>
<name>A0A1R3RS47_ASPC5</name>
<evidence type="ECO:0000256" key="1">
    <source>
        <dbReference type="SAM" id="Phobius"/>
    </source>
</evidence>
<organism evidence="2 3">
    <name type="scientific">Aspergillus carbonarius (strain ITEM 5010)</name>
    <dbReference type="NCBI Taxonomy" id="602072"/>
    <lineage>
        <taxon>Eukaryota</taxon>
        <taxon>Fungi</taxon>
        <taxon>Dikarya</taxon>
        <taxon>Ascomycota</taxon>
        <taxon>Pezizomycotina</taxon>
        <taxon>Eurotiomycetes</taxon>
        <taxon>Eurotiomycetidae</taxon>
        <taxon>Eurotiales</taxon>
        <taxon>Aspergillaceae</taxon>
        <taxon>Aspergillus</taxon>
        <taxon>Aspergillus subgen. Circumdati</taxon>
    </lineage>
</organism>
<feature type="transmembrane region" description="Helical" evidence="1">
    <location>
        <begin position="230"/>
        <end position="253"/>
    </location>
</feature>
<keyword evidence="1" id="KW-0472">Membrane</keyword>
<keyword evidence="3" id="KW-1185">Reference proteome</keyword>
<dbReference type="VEuPathDB" id="FungiDB:ASPCADRAFT_165987"/>
<dbReference type="Proteomes" id="UP000188318">
    <property type="component" value="Unassembled WGS sequence"/>
</dbReference>
<feature type="transmembrane region" description="Helical" evidence="1">
    <location>
        <begin position="319"/>
        <end position="340"/>
    </location>
</feature>
<sequence>MKERKKEDRRLKSHALSSSSQELFFHVIKAIRGSGGLLAALLLLPSRNPLAGGGLGLLRLVGRRLRAGGRLGRAGLAHAGNVALRRRCSRSGARARTEVRGHVTSTGSARRLGLLLLLAAALLLLALSLLTASALLHLLDTLLLLGLEVTLSSLAALLELLVALLGDLLAEAVELGHQTAETVLERNGLRVLVLSLLEGLSLAGLVDFQVVLLLGFIVGGDVLQFLATEGTLQVVNTLGGGANAVVQIVLLLLQLSQLHGTEAVGVQLAQIELADVNTLDAGLQLLQLLLQLLLADAFLLILDALLLTLALFIEQTLLLGFLELLGADALAGLLLALLALQSIGSRLLLLLNDDTARQGLLVLLGSTGLSASVSGTLGLQTGLVVRGVDVHAGDMQGLGQASELQASDFSGGVLQTLNGADFALGRSGGAAGVQSLGGRENVGVEGEDTRGVVDTDGEIALLAAVHDELLDHGGSDLEGVGELSELVNELELDGLVNLRQLLEETGKNDLLQRQDVLFHLRVGTNLLEDGGDLLADGQGVEVDLENVVELADLRAGTLQHTLVQGILEQNSTSGGLGHTQQVGETGVLVLADLVHIHQGAAGAGGADDRNGQGGQQDE</sequence>
<evidence type="ECO:0008006" key="4">
    <source>
        <dbReference type="Google" id="ProtNLM"/>
    </source>
</evidence>
<keyword evidence="1" id="KW-1133">Transmembrane helix</keyword>
<feature type="transmembrane region" description="Helical" evidence="1">
    <location>
        <begin position="292"/>
        <end position="313"/>
    </location>
</feature>
<proteinExistence type="predicted"/>
<feature type="transmembrane region" description="Helical" evidence="1">
    <location>
        <begin position="114"/>
        <end position="139"/>
    </location>
</feature>
<gene>
    <name evidence="2" type="ORF">ASPCADRAFT_165987</name>
</gene>
<dbReference type="OrthoDB" id="10641582at2759"/>
<evidence type="ECO:0000313" key="2">
    <source>
        <dbReference type="EMBL" id="OOF97308.1"/>
    </source>
</evidence>
<reference evidence="3" key="1">
    <citation type="journal article" date="2017" name="Genome Biol.">
        <title>Comparative genomics reveals high biological diversity and specific adaptations in the industrially and medically important fungal genus Aspergillus.</title>
        <authorList>
            <person name="de Vries R.P."/>
            <person name="Riley R."/>
            <person name="Wiebenga A."/>
            <person name="Aguilar-Osorio G."/>
            <person name="Amillis S."/>
            <person name="Uchima C.A."/>
            <person name="Anderluh G."/>
            <person name="Asadollahi M."/>
            <person name="Askin M."/>
            <person name="Barry K."/>
            <person name="Battaglia E."/>
            <person name="Bayram O."/>
            <person name="Benocci T."/>
            <person name="Braus-Stromeyer S.A."/>
            <person name="Caldana C."/>
            <person name="Canovas D."/>
            <person name="Cerqueira G.C."/>
            <person name="Chen F."/>
            <person name="Chen W."/>
            <person name="Choi C."/>
            <person name="Clum A."/>
            <person name="Dos Santos R.A."/>
            <person name="Damasio A.R."/>
            <person name="Diallinas G."/>
            <person name="Emri T."/>
            <person name="Fekete E."/>
            <person name="Flipphi M."/>
            <person name="Freyberg S."/>
            <person name="Gallo A."/>
            <person name="Gournas C."/>
            <person name="Habgood R."/>
            <person name="Hainaut M."/>
            <person name="Harispe M.L."/>
            <person name="Henrissat B."/>
            <person name="Hilden K.S."/>
            <person name="Hope R."/>
            <person name="Hossain A."/>
            <person name="Karabika E."/>
            <person name="Karaffa L."/>
            <person name="Karanyi Z."/>
            <person name="Krasevec N."/>
            <person name="Kuo A."/>
            <person name="Kusch H."/>
            <person name="LaButti K."/>
            <person name="Lagendijk E.L."/>
            <person name="Lapidus A."/>
            <person name="Levasseur A."/>
            <person name="Lindquist E."/>
            <person name="Lipzen A."/>
            <person name="Logrieco A.F."/>
            <person name="MacCabe A."/>
            <person name="Maekelae M.R."/>
            <person name="Malavazi I."/>
            <person name="Melin P."/>
            <person name="Meyer V."/>
            <person name="Mielnichuk N."/>
            <person name="Miskei M."/>
            <person name="Molnar A.P."/>
            <person name="Mule G."/>
            <person name="Ngan C.Y."/>
            <person name="Orejas M."/>
            <person name="Orosz E."/>
            <person name="Ouedraogo J.P."/>
            <person name="Overkamp K.M."/>
            <person name="Park H.-S."/>
            <person name="Perrone G."/>
            <person name="Piumi F."/>
            <person name="Punt P.J."/>
            <person name="Ram A.F."/>
            <person name="Ramon A."/>
            <person name="Rauscher S."/>
            <person name="Record E."/>
            <person name="Riano-Pachon D.M."/>
            <person name="Robert V."/>
            <person name="Roehrig J."/>
            <person name="Ruller R."/>
            <person name="Salamov A."/>
            <person name="Salih N.S."/>
            <person name="Samson R.A."/>
            <person name="Sandor E."/>
            <person name="Sanguinetti M."/>
            <person name="Schuetze T."/>
            <person name="Sepcic K."/>
            <person name="Shelest E."/>
            <person name="Sherlock G."/>
            <person name="Sophianopoulou V."/>
            <person name="Squina F.M."/>
            <person name="Sun H."/>
            <person name="Susca A."/>
            <person name="Todd R.B."/>
            <person name="Tsang A."/>
            <person name="Unkles S.E."/>
            <person name="van de Wiele N."/>
            <person name="van Rossen-Uffink D."/>
            <person name="Oliveira J.V."/>
            <person name="Vesth T.C."/>
            <person name="Visser J."/>
            <person name="Yu J.-H."/>
            <person name="Zhou M."/>
            <person name="Andersen M.R."/>
            <person name="Archer D.B."/>
            <person name="Baker S.E."/>
            <person name="Benoit I."/>
            <person name="Brakhage A.A."/>
            <person name="Braus G.H."/>
            <person name="Fischer R."/>
            <person name="Frisvad J.C."/>
            <person name="Goldman G.H."/>
            <person name="Houbraken J."/>
            <person name="Oakley B."/>
            <person name="Pocsi I."/>
            <person name="Scazzocchio C."/>
            <person name="Seiboth B."/>
            <person name="vanKuyk P.A."/>
            <person name="Wortman J."/>
            <person name="Dyer P.S."/>
            <person name="Grigoriev I.V."/>
        </authorList>
    </citation>
    <scope>NUCLEOTIDE SEQUENCE [LARGE SCALE GENOMIC DNA]</scope>
    <source>
        <strain evidence="3">ITEM 5010</strain>
    </source>
</reference>
<feature type="transmembrane region" description="Helical" evidence="1">
    <location>
        <begin position="191"/>
        <end position="218"/>
    </location>
</feature>